<comment type="caution">
    <text evidence="2">The sequence shown here is derived from an EMBL/GenBank/DDBJ whole genome shotgun (WGS) entry which is preliminary data.</text>
</comment>
<proteinExistence type="predicted"/>
<dbReference type="Proteomes" id="UP000824540">
    <property type="component" value="Unassembled WGS sequence"/>
</dbReference>
<sequence length="174" mass="19853">MLKLRILACRRDMSYEIPEIWNVRRGVVAGKDTADGDGDLDEGGHHAYGVQDVLEAGEGALVGQHGEEEAIETQAHKAHRCSQVVQQHQFPAMKAPTEATQPKPRAALLRMDWQLFLSIMWAWWKMQNTRTARRGEGVKQTQHEPHTTPLRNTTRTAEERRLSHKQRIPLPPRL</sequence>
<organism evidence="2 3">
    <name type="scientific">Albula glossodonta</name>
    <name type="common">roundjaw bonefish</name>
    <dbReference type="NCBI Taxonomy" id="121402"/>
    <lineage>
        <taxon>Eukaryota</taxon>
        <taxon>Metazoa</taxon>
        <taxon>Chordata</taxon>
        <taxon>Craniata</taxon>
        <taxon>Vertebrata</taxon>
        <taxon>Euteleostomi</taxon>
        <taxon>Actinopterygii</taxon>
        <taxon>Neopterygii</taxon>
        <taxon>Teleostei</taxon>
        <taxon>Albuliformes</taxon>
        <taxon>Albulidae</taxon>
        <taxon>Albula</taxon>
    </lineage>
</organism>
<keyword evidence="3" id="KW-1185">Reference proteome</keyword>
<evidence type="ECO:0000256" key="1">
    <source>
        <dbReference type="SAM" id="MobiDB-lite"/>
    </source>
</evidence>
<evidence type="ECO:0000313" key="3">
    <source>
        <dbReference type="Proteomes" id="UP000824540"/>
    </source>
</evidence>
<gene>
    <name evidence="2" type="ORF">JZ751_004385</name>
</gene>
<evidence type="ECO:0000313" key="2">
    <source>
        <dbReference type="EMBL" id="KAG9335620.1"/>
    </source>
</evidence>
<name>A0A8T2N895_9TELE</name>
<feature type="region of interest" description="Disordered" evidence="1">
    <location>
        <begin position="133"/>
        <end position="174"/>
    </location>
</feature>
<reference evidence="2" key="1">
    <citation type="thesis" date="2021" institute="BYU ScholarsArchive" country="Provo, UT, USA">
        <title>Applications of and Algorithms for Genome Assembly and Genomic Analyses with an Emphasis on Marine Teleosts.</title>
        <authorList>
            <person name="Pickett B.D."/>
        </authorList>
    </citation>
    <scope>NUCLEOTIDE SEQUENCE</scope>
    <source>
        <strain evidence="2">HI-2016</strain>
    </source>
</reference>
<dbReference type="EMBL" id="JAFBMS010000114">
    <property type="protein sequence ID" value="KAG9335620.1"/>
    <property type="molecule type" value="Genomic_DNA"/>
</dbReference>
<dbReference type="AlphaFoldDB" id="A0A8T2N895"/>
<protein>
    <submittedName>
        <fullName evidence="2">Uncharacterized protein</fullName>
    </submittedName>
</protein>
<accession>A0A8T2N895</accession>
<feature type="compositionally biased region" description="Basic and acidic residues" evidence="1">
    <location>
        <begin position="133"/>
        <end position="146"/>
    </location>
</feature>